<accession>A0A6F8ZEV7</accession>
<dbReference type="AlphaFoldDB" id="A0A6F8ZEV7"/>
<name>A0A6F8ZEV7_9FIRM</name>
<evidence type="ECO:0000313" key="2">
    <source>
        <dbReference type="EMBL" id="CAB1127992.1"/>
    </source>
</evidence>
<dbReference type="InterPro" id="IPR054485">
    <property type="entry name" value="FlK-like_dom"/>
</dbReference>
<organism evidence="2 3">
    <name type="scientific">Candidatus Hydrogenisulfobacillus filiaventi</name>
    <dbReference type="NCBI Taxonomy" id="2707344"/>
    <lineage>
        <taxon>Bacteria</taxon>
        <taxon>Bacillati</taxon>
        <taxon>Bacillota</taxon>
        <taxon>Clostridia</taxon>
        <taxon>Eubacteriales</taxon>
        <taxon>Clostridiales Family XVII. Incertae Sedis</taxon>
        <taxon>Candidatus Hydrogenisulfobacillus</taxon>
    </lineage>
</organism>
<evidence type="ECO:0000259" key="1">
    <source>
        <dbReference type="Pfam" id="PF22636"/>
    </source>
</evidence>
<gene>
    <name evidence="2" type="ORF">R50_0486</name>
</gene>
<dbReference type="InterPro" id="IPR029069">
    <property type="entry name" value="HotDog_dom_sf"/>
</dbReference>
<dbReference type="Pfam" id="PF22636">
    <property type="entry name" value="FlK"/>
    <property type="match status" value="1"/>
</dbReference>
<reference evidence="2 3" key="1">
    <citation type="submission" date="2020-02" db="EMBL/GenBank/DDBJ databases">
        <authorList>
            <person name="Hogendoorn C."/>
        </authorList>
    </citation>
    <scope>NUCLEOTIDE SEQUENCE [LARGE SCALE GENOMIC DNA]</scope>
    <source>
        <strain evidence="2">R501</strain>
    </source>
</reference>
<protein>
    <submittedName>
        <fullName evidence="2">Putative Thioesterase</fullName>
    </submittedName>
</protein>
<dbReference type="Gene3D" id="3.10.129.10">
    <property type="entry name" value="Hotdog Thioesterase"/>
    <property type="match status" value="1"/>
</dbReference>
<feature type="domain" description="Fluoroacetyl-CoA-specific thioesterase-like" evidence="1">
    <location>
        <begin position="20"/>
        <end position="121"/>
    </location>
</feature>
<dbReference type="InterPro" id="IPR025540">
    <property type="entry name" value="FlK"/>
</dbReference>
<dbReference type="KEGG" id="hfv:R50_0486"/>
<dbReference type="PANTHER" id="PTHR36934:SF1">
    <property type="entry name" value="THIOESTERASE DOMAIN-CONTAINING PROTEIN"/>
    <property type="match status" value="1"/>
</dbReference>
<sequence>MGLTPPRLPAGLRGRLERTVTAAMSAVAAGNPTPAHVLATPVLLDLWEQAAAEAALPYVPPGYLIVGVHMEIWHLRPTPIGLQVEVTATLEAQDGWRLEWGLEARDRELVARGRLTQQLVDGDRFLAAARAKLAPPPG</sequence>
<dbReference type="Proteomes" id="UP000503399">
    <property type="component" value="Chromosome"/>
</dbReference>
<evidence type="ECO:0000313" key="3">
    <source>
        <dbReference type="Proteomes" id="UP000503399"/>
    </source>
</evidence>
<dbReference type="CDD" id="cd03440">
    <property type="entry name" value="hot_dog"/>
    <property type="match status" value="1"/>
</dbReference>
<dbReference type="PANTHER" id="PTHR36934">
    <property type="entry name" value="BLR0278 PROTEIN"/>
    <property type="match status" value="1"/>
</dbReference>
<dbReference type="SUPFAM" id="SSF54637">
    <property type="entry name" value="Thioesterase/thiol ester dehydrase-isomerase"/>
    <property type="match status" value="1"/>
</dbReference>
<keyword evidence="3" id="KW-1185">Reference proteome</keyword>
<proteinExistence type="predicted"/>
<dbReference type="EMBL" id="LR778114">
    <property type="protein sequence ID" value="CAB1127992.1"/>
    <property type="molecule type" value="Genomic_DNA"/>
</dbReference>